<proteinExistence type="predicted"/>
<reference evidence="1 2" key="1">
    <citation type="submission" date="2020-08" db="EMBL/GenBank/DDBJ databases">
        <title>Draft genome sequencing of an Anaerocolumna strain isolated from anoxic soil subjected to BSD treatment.</title>
        <authorList>
            <person name="Uek A."/>
            <person name="Tonouchi A."/>
        </authorList>
    </citation>
    <scope>NUCLEOTIDE SEQUENCE [LARGE SCALE GENOMIC DNA]</scope>
    <source>
        <strain evidence="1 2">CTTW</strain>
    </source>
</reference>
<dbReference type="Proteomes" id="UP000515703">
    <property type="component" value="Chromosome"/>
</dbReference>
<gene>
    <name evidence="1" type="ORF">bsdcttw_46660</name>
</gene>
<dbReference type="RefSeq" id="WP_185257171.1">
    <property type="nucleotide sequence ID" value="NZ_AP023368.1"/>
</dbReference>
<organism evidence="1 2">
    <name type="scientific">Anaerocolumna chitinilytica</name>
    <dbReference type="NCBI Taxonomy" id="1727145"/>
    <lineage>
        <taxon>Bacteria</taxon>
        <taxon>Bacillati</taxon>
        <taxon>Bacillota</taxon>
        <taxon>Clostridia</taxon>
        <taxon>Lachnospirales</taxon>
        <taxon>Lachnospiraceae</taxon>
        <taxon>Anaerocolumna</taxon>
    </lineage>
</organism>
<evidence type="ECO:0000313" key="2">
    <source>
        <dbReference type="Proteomes" id="UP000515703"/>
    </source>
</evidence>
<keyword evidence="2" id="KW-1185">Reference proteome</keyword>
<name>A0A7M3SAK8_9FIRM</name>
<reference evidence="1 2" key="2">
    <citation type="submission" date="2020-08" db="EMBL/GenBank/DDBJ databases">
        <authorList>
            <person name="Ueki A."/>
            <person name="Tonouchi A."/>
        </authorList>
    </citation>
    <scope>NUCLEOTIDE SEQUENCE [LARGE SCALE GENOMIC DNA]</scope>
    <source>
        <strain evidence="1 2">CTTW</strain>
    </source>
</reference>
<dbReference type="EMBL" id="AP023368">
    <property type="protein sequence ID" value="BCK01626.1"/>
    <property type="molecule type" value="Genomic_DNA"/>
</dbReference>
<dbReference type="KEGG" id="acht:bsdcttw_46660"/>
<evidence type="ECO:0000313" key="1">
    <source>
        <dbReference type="EMBL" id="BCK01626.1"/>
    </source>
</evidence>
<sequence>MKKKPELKEPEVKICSYCGIEVIGSYQYIKTKRGSELYICSKCVNEVMKTAKR</sequence>
<dbReference type="AlphaFoldDB" id="A0A7M3SAK8"/>
<protein>
    <submittedName>
        <fullName evidence="1">Uncharacterized protein</fullName>
    </submittedName>
</protein>
<accession>A0A7M3SAK8</accession>